<dbReference type="PROSITE" id="PS50893">
    <property type="entry name" value="ABC_TRANSPORTER_2"/>
    <property type="match status" value="1"/>
</dbReference>
<evidence type="ECO:0000256" key="2">
    <source>
        <dbReference type="ARBA" id="ARBA00022692"/>
    </source>
</evidence>
<evidence type="ECO:0000256" key="5">
    <source>
        <dbReference type="ARBA" id="ARBA00022989"/>
    </source>
</evidence>
<keyword evidence="6 7" id="KW-0472">Membrane</keyword>
<dbReference type="InterPro" id="IPR003593">
    <property type="entry name" value="AAA+_ATPase"/>
</dbReference>
<proteinExistence type="predicted"/>
<evidence type="ECO:0000259" key="9">
    <source>
        <dbReference type="PROSITE" id="PS50929"/>
    </source>
</evidence>
<dbReference type="Proteomes" id="UP000829647">
    <property type="component" value="Chromosome"/>
</dbReference>
<keyword evidence="5 7" id="KW-1133">Transmembrane helix</keyword>
<dbReference type="SMART" id="SM00382">
    <property type="entry name" value="AAA"/>
    <property type="match status" value="1"/>
</dbReference>
<comment type="subcellular location">
    <subcellularLocation>
        <location evidence="1">Cell membrane</location>
        <topology evidence="1">Multi-pass membrane protein</topology>
    </subcellularLocation>
</comment>
<feature type="transmembrane region" description="Helical" evidence="7">
    <location>
        <begin position="204"/>
        <end position="221"/>
    </location>
</feature>
<feature type="transmembrane region" description="Helical" evidence="7">
    <location>
        <begin position="68"/>
        <end position="87"/>
    </location>
</feature>
<dbReference type="InterPro" id="IPR017871">
    <property type="entry name" value="ABC_transporter-like_CS"/>
</dbReference>
<keyword evidence="3" id="KW-0547">Nucleotide-binding</keyword>
<dbReference type="Gene3D" id="1.20.1560.10">
    <property type="entry name" value="ABC transporter type 1, transmembrane domain"/>
    <property type="match status" value="1"/>
</dbReference>
<evidence type="ECO:0000256" key="4">
    <source>
        <dbReference type="ARBA" id="ARBA00022840"/>
    </source>
</evidence>
<dbReference type="InterPro" id="IPR003439">
    <property type="entry name" value="ABC_transporter-like_ATP-bd"/>
</dbReference>
<evidence type="ECO:0000259" key="8">
    <source>
        <dbReference type="PROSITE" id="PS50893"/>
    </source>
</evidence>
<dbReference type="Pfam" id="PF00005">
    <property type="entry name" value="ABC_tran"/>
    <property type="match status" value="1"/>
</dbReference>
<dbReference type="PANTHER" id="PTHR24221:SF632">
    <property type="entry name" value="ATP-DEPENDENT LIPID A-CORE FLIPPASE"/>
    <property type="match status" value="1"/>
</dbReference>
<dbReference type="SUPFAM" id="SSF52540">
    <property type="entry name" value="P-loop containing nucleoside triphosphate hydrolases"/>
    <property type="match status" value="1"/>
</dbReference>
<dbReference type="PROSITE" id="PS50929">
    <property type="entry name" value="ABC_TM1F"/>
    <property type="match status" value="1"/>
</dbReference>
<evidence type="ECO:0000256" key="6">
    <source>
        <dbReference type="ARBA" id="ARBA00023136"/>
    </source>
</evidence>
<dbReference type="InterPro" id="IPR039421">
    <property type="entry name" value="Type_1_exporter"/>
</dbReference>
<keyword evidence="2 7" id="KW-0812">Transmembrane</keyword>
<evidence type="ECO:0000313" key="10">
    <source>
        <dbReference type="EMBL" id="UPL49837.1"/>
    </source>
</evidence>
<keyword evidence="4 10" id="KW-0067">ATP-binding</keyword>
<feature type="transmembrane region" description="Helical" evidence="7">
    <location>
        <begin position="93"/>
        <end position="111"/>
    </location>
</feature>
<dbReference type="InterPro" id="IPR027417">
    <property type="entry name" value="P-loop_NTPase"/>
</dbReference>
<reference evidence="10 11" key="1">
    <citation type="submission" date="2022-04" db="EMBL/GenBank/DDBJ databases">
        <title>Hymenobacter sp. isolated from the air.</title>
        <authorList>
            <person name="Won M."/>
            <person name="Lee C.-M."/>
            <person name="Woen H.-Y."/>
            <person name="Kwon S.-W."/>
        </authorList>
    </citation>
    <scope>NUCLEOTIDE SEQUENCE [LARGE SCALE GENOMIC DNA]</scope>
    <source>
        <strain evidence="11">5516 S-25</strain>
    </source>
</reference>
<name>A0ABY4JAJ1_9BACT</name>
<dbReference type="SUPFAM" id="SSF90123">
    <property type="entry name" value="ABC transporter transmembrane region"/>
    <property type="match status" value="1"/>
</dbReference>
<dbReference type="EMBL" id="CP095848">
    <property type="protein sequence ID" value="UPL49837.1"/>
    <property type="molecule type" value="Genomic_DNA"/>
</dbReference>
<protein>
    <submittedName>
        <fullName evidence="10">ABC transporter ATP-binding protein/permease</fullName>
    </submittedName>
</protein>
<keyword evidence="11" id="KW-1185">Reference proteome</keyword>
<feature type="transmembrane region" description="Helical" evidence="7">
    <location>
        <begin position="170"/>
        <end position="198"/>
    </location>
</feature>
<dbReference type="InterPro" id="IPR011527">
    <property type="entry name" value="ABC1_TM_dom"/>
</dbReference>
<feature type="domain" description="ABC transporter" evidence="8">
    <location>
        <begin position="269"/>
        <end position="497"/>
    </location>
</feature>
<dbReference type="RefSeq" id="WP_247975946.1">
    <property type="nucleotide sequence ID" value="NZ_CP095848.1"/>
</dbReference>
<dbReference type="PANTHER" id="PTHR24221">
    <property type="entry name" value="ATP-BINDING CASSETTE SUB-FAMILY B"/>
    <property type="match status" value="1"/>
</dbReference>
<dbReference type="Gene3D" id="3.40.50.300">
    <property type="entry name" value="P-loop containing nucleotide triphosphate hydrolases"/>
    <property type="match status" value="1"/>
</dbReference>
<dbReference type="InterPro" id="IPR036640">
    <property type="entry name" value="ABC1_TM_sf"/>
</dbReference>
<evidence type="ECO:0000256" key="7">
    <source>
        <dbReference type="SAM" id="Phobius"/>
    </source>
</evidence>
<dbReference type="PROSITE" id="PS00211">
    <property type="entry name" value="ABC_TRANSPORTER_1"/>
    <property type="match status" value="1"/>
</dbReference>
<sequence length="497" mass="55785">MAKNLFISWINYKQVRFTAKVALKIIDSQYVKYIGLPFWKFQEIGTFEVVNEVLTVPNAYLNGIIRQVFVVLSEIIIVLIVVLGILFYQPMLFVILAVTLVPATVITYKVLRNRAQQLGHERDLQAPKAYGIVSDTFAGYVELKLAHKLQLFRQRINTNQALMQSLDAKAYVYGLLPVRIIEMVSILAVITIILYALLITGDTASLVTIVGLFAAAAYKLMPSVNRILASMVTMKQHLYTLEALQAYEESQWQEHKVKQVPAISFHHQVEFNNLSFAFPGSDTPVLRGVSFTVRKGEKIGFIGSSGSGKTTLMNLLLRFYSQQTGEILVDGVPLQLENTEAWHRLVGYVKQDTFLMQASLQDNITLGETNPDPQRLQYALEQASLADFVSSLPEGLNTVSGERGARLSGGQRQRIGIARALYKQTQILVMDEATSALDTQTEREVSEAINKLSATDITIFIIAHRITTLRQCDRIYELKDGRIVAVHTYDELIARHV</sequence>
<evidence type="ECO:0000256" key="1">
    <source>
        <dbReference type="ARBA" id="ARBA00004651"/>
    </source>
</evidence>
<accession>A0ABY4JAJ1</accession>
<feature type="domain" description="ABC transmembrane type-1" evidence="9">
    <location>
        <begin position="62"/>
        <end position="236"/>
    </location>
</feature>
<evidence type="ECO:0000313" key="11">
    <source>
        <dbReference type="Proteomes" id="UP000829647"/>
    </source>
</evidence>
<dbReference type="GO" id="GO:0005524">
    <property type="term" value="F:ATP binding"/>
    <property type="evidence" value="ECO:0007669"/>
    <property type="project" value="UniProtKB-KW"/>
</dbReference>
<organism evidence="10 11">
    <name type="scientific">Hymenobacter sublimis</name>
    <dbReference type="NCBI Taxonomy" id="2933777"/>
    <lineage>
        <taxon>Bacteria</taxon>
        <taxon>Pseudomonadati</taxon>
        <taxon>Bacteroidota</taxon>
        <taxon>Cytophagia</taxon>
        <taxon>Cytophagales</taxon>
        <taxon>Hymenobacteraceae</taxon>
        <taxon>Hymenobacter</taxon>
    </lineage>
</organism>
<gene>
    <name evidence="10" type="ORF">MWH26_02730</name>
</gene>
<evidence type="ECO:0000256" key="3">
    <source>
        <dbReference type="ARBA" id="ARBA00022741"/>
    </source>
</evidence>